<keyword evidence="2" id="KW-0238">DNA-binding</keyword>
<keyword evidence="1" id="KW-0805">Transcription regulation</keyword>
<sequence length="257" mass="28073">MRRRLLGSVLHAGQALDLFATEQHEWGTTEIAEALALPKSSAYALLASLAEIGLLERTPDRRFRLGHKLLGFGEAVLAGSEVFSATRDMLNELMQRLGRSVYLAVRDGHHVVYINRMQGPSSVPASLGSAGPTLPMHASAAGKILLAHVPEVQVRRILDARRLDRLTRTTITNEAALVAELKAVRQQGYALSNGEYVPELYCMAAPIHNCDADVVAAIGIGATAADFEMNREKMVREVMRAAQLASREQGWRPRQTA</sequence>
<organism evidence="6 7">
    <name type="scientific">Bradyrhizobium erythrophlei</name>
    <dbReference type="NCBI Taxonomy" id="1437360"/>
    <lineage>
        <taxon>Bacteria</taxon>
        <taxon>Pseudomonadati</taxon>
        <taxon>Pseudomonadota</taxon>
        <taxon>Alphaproteobacteria</taxon>
        <taxon>Hyphomicrobiales</taxon>
        <taxon>Nitrobacteraceae</taxon>
        <taxon>Bradyrhizobium</taxon>
    </lineage>
</organism>
<evidence type="ECO:0000313" key="7">
    <source>
        <dbReference type="Proteomes" id="UP000190675"/>
    </source>
</evidence>
<dbReference type="InterPro" id="IPR014757">
    <property type="entry name" value="Tscrpt_reg_IclR_C"/>
</dbReference>
<reference evidence="6 7" key="1">
    <citation type="submission" date="2016-11" db="EMBL/GenBank/DDBJ databases">
        <authorList>
            <person name="Jaros S."/>
            <person name="Januszkiewicz K."/>
            <person name="Wedrychowicz H."/>
        </authorList>
    </citation>
    <scope>NUCLEOTIDE SEQUENCE [LARGE SCALE GENOMIC DNA]</scope>
    <source>
        <strain evidence="6 7">GAS242</strain>
    </source>
</reference>
<dbReference type="InterPro" id="IPR050707">
    <property type="entry name" value="HTH_MetabolicPath_Reg"/>
</dbReference>
<evidence type="ECO:0000259" key="5">
    <source>
        <dbReference type="PROSITE" id="PS51078"/>
    </source>
</evidence>
<dbReference type="InterPro" id="IPR036388">
    <property type="entry name" value="WH-like_DNA-bd_sf"/>
</dbReference>
<dbReference type="Pfam" id="PF09339">
    <property type="entry name" value="HTH_IclR"/>
    <property type="match status" value="1"/>
</dbReference>
<dbReference type="GO" id="GO:0003677">
    <property type="term" value="F:DNA binding"/>
    <property type="evidence" value="ECO:0007669"/>
    <property type="project" value="UniProtKB-KW"/>
</dbReference>
<dbReference type="InterPro" id="IPR036390">
    <property type="entry name" value="WH_DNA-bd_sf"/>
</dbReference>
<dbReference type="Gene3D" id="3.30.450.40">
    <property type="match status" value="1"/>
</dbReference>
<dbReference type="OrthoDB" id="6057486at2"/>
<dbReference type="InterPro" id="IPR029016">
    <property type="entry name" value="GAF-like_dom_sf"/>
</dbReference>
<dbReference type="SUPFAM" id="SSF55781">
    <property type="entry name" value="GAF domain-like"/>
    <property type="match status" value="1"/>
</dbReference>
<dbReference type="PROSITE" id="PS51077">
    <property type="entry name" value="HTH_ICLR"/>
    <property type="match status" value="1"/>
</dbReference>
<dbReference type="PROSITE" id="PS51078">
    <property type="entry name" value="ICLR_ED"/>
    <property type="match status" value="1"/>
</dbReference>
<dbReference type="PANTHER" id="PTHR30136">
    <property type="entry name" value="HELIX-TURN-HELIX TRANSCRIPTIONAL REGULATOR, ICLR FAMILY"/>
    <property type="match status" value="1"/>
</dbReference>
<evidence type="ECO:0000313" key="6">
    <source>
        <dbReference type="EMBL" id="SHG90586.1"/>
    </source>
</evidence>
<dbReference type="EMBL" id="LT670818">
    <property type="protein sequence ID" value="SHG90586.1"/>
    <property type="molecule type" value="Genomic_DNA"/>
</dbReference>
<evidence type="ECO:0000256" key="1">
    <source>
        <dbReference type="ARBA" id="ARBA00023015"/>
    </source>
</evidence>
<dbReference type="Proteomes" id="UP000190675">
    <property type="component" value="Chromosome I"/>
</dbReference>
<dbReference type="PANTHER" id="PTHR30136:SF35">
    <property type="entry name" value="HTH-TYPE TRANSCRIPTIONAL REGULATOR RV1719"/>
    <property type="match status" value="1"/>
</dbReference>
<dbReference type="InterPro" id="IPR005471">
    <property type="entry name" value="Tscrpt_reg_IclR_N"/>
</dbReference>
<dbReference type="SMART" id="SM00346">
    <property type="entry name" value="HTH_ICLR"/>
    <property type="match status" value="1"/>
</dbReference>
<dbReference type="GO" id="GO:0045892">
    <property type="term" value="P:negative regulation of DNA-templated transcription"/>
    <property type="evidence" value="ECO:0007669"/>
    <property type="project" value="TreeGrafter"/>
</dbReference>
<evidence type="ECO:0000256" key="3">
    <source>
        <dbReference type="ARBA" id="ARBA00023163"/>
    </source>
</evidence>
<dbReference type="RefSeq" id="WP_154073371.1">
    <property type="nucleotide sequence ID" value="NZ_LT670818.1"/>
</dbReference>
<feature type="domain" description="HTH iclR-type" evidence="4">
    <location>
        <begin position="6"/>
        <end position="67"/>
    </location>
</feature>
<proteinExistence type="predicted"/>
<keyword evidence="3" id="KW-0804">Transcription</keyword>
<dbReference type="Pfam" id="PF01614">
    <property type="entry name" value="IclR_C"/>
    <property type="match status" value="1"/>
</dbReference>
<protein>
    <submittedName>
        <fullName evidence="6">Transcriptional regulator, IclR family</fullName>
    </submittedName>
</protein>
<gene>
    <name evidence="6" type="ORF">SAMN05444169_4738</name>
</gene>
<evidence type="ECO:0000256" key="2">
    <source>
        <dbReference type="ARBA" id="ARBA00023125"/>
    </source>
</evidence>
<dbReference type="AlphaFoldDB" id="A0A1M5NLZ5"/>
<dbReference type="Gene3D" id="1.10.10.10">
    <property type="entry name" value="Winged helix-like DNA-binding domain superfamily/Winged helix DNA-binding domain"/>
    <property type="match status" value="1"/>
</dbReference>
<dbReference type="SUPFAM" id="SSF46785">
    <property type="entry name" value="Winged helix' DNA-binding domain"/>
    <property type="match status" value="1"/>
</dbReference>
<evidence type="ECO:0000259" key="4">
    <source>
        <dbReference type="PROSITE" id="PS51077"/>
    </source>
</evidence>
<feature type="domain" description="IclR-ED" evidence="5">
    <location>
        <begin position="68"/>
        <end position="251"/>
    </location>
</feature>
<dbReference type="GO" id="GO:0003700">
    <property type="term" value="F:DNA-binding transcription factor activity"/>
    <property type="evidence" value="ECO:0007669"/>
    <property type="project" value="TreeGrafter"/>
</dbReference>
<name>A0A1M5NLZ5_9BRAD</name>
<accession>A0A1M5NLZ5</accession>